<dbReference type="Proteomes" id="UP000012065">
    <property type="component" value="Unassembled WGS sequence"/>
</dbReference>
<name>M5BSZ5_THACB</name>
<dbReference type="AlphaFoldDB" id="M5BSZ5"/>
<accession>M5BSZ5</accession>
<proteinExistence type="predicted"/>
<gene>
    <name evidence="1" type="ORF">BN14_04361</name>
</gene>
<reference evidence="1 2" key="1">
    <citation type="journal article" date="2013" name="J. Biotechnol.">
        <title>Establishment and interpretation of the genome sequence of the phytopathogenic fungus Rhizoctonia solani AG1-IB isolate 7/3/14.</title>
        <authorList>
            <person name="Wibberg D.W."/>
            <person name="Jelonek L.J."/>
            <person name="Rupp O.R."/>
            <person name="Hennig M.H."/>
            <person name="Eikmeyer F.E."/>
            <person name="Goesmann A.G."/>
            <person name="Hartmann A.H."/>
            <person name="Borriss R.B."/>
            <person name="Grosch R.G."/>
            <person name="Puehler A.P."/>
            <person name="Schlueter A.S."/>
        </authorList>
    </citation>
    <scope>NUCLEOTIDE SEQUENCE [LARGE SCALE GENOMIC DNA]</scope>
    <source>
        <strain evidence="2">AG1-IB / isolate 7/3/14</strain>
    </source>
</reference>
<dbReference type="EMBL" id="CAOJ01006304">
    <property type="protein sequence ID" value="CCO30334.1"/>
    <property type="molecule type" value="Genomic_DNA"/>
</dbReference>
<evidence type="ECO:0000313" key="2">
    <source>
        <dbReference type="Proteomes" id="UP000012065"/>
    </source>
</evidence>
<comment type="caution">
    <text evidence="1">The sequence shown here is derived from an EMBL/GenBank/DDBJ whole genome shotgun (WGS) entry which is preliminary data.</text>
</comment>
<organism evidence="1 2">
    <name type="scientific">Thanatephorus cucumeris (strain AG1-IB / isolate 7/3/14)</name>
    <name type="common">Lettuce bottom rot fungus</name>
    <name type="synonym">Rhizoctonia solani</name>
    <dbReference type="NCBI Taxonomy" id="1108050"/>
    <lineage>
        <taxon>Eukaryota</taxon>
        <taxon>Fungi</taxon>
        <taxon>Dikarya</taxon>
        <taxon>Basidiomycota</taxon>
        <taxon>Agaricomycotina</taxon>
        <taxon>Agaricomycetes</taxon>
        <taxon>Cantharellales</taxon>
        <taxon>Ceratobasidiaceae</taxon>
        <taxon>Rhizoctonia</taxon>
        <taxon>Rhizoctonia solani AG-1</taxon>
    </lineage>
</organism>
<dbReference type="HOGENOM" id="CLU_2723970_0_0_1"/>
<sequence>MVETGTKAEIEVISGRGEGARALVEYVHEKISEALTLDNEDDMIEFGDSEDVDIVIKEEPQDLIDWGDLDDF</sequence>
<evidence type="ECO:0000313" key="1">
    <source>
        <dbReference type="EMBL" id="CCO30334.1"/>
    </source>
</evidence>
<protein>
    <submittedName>
        <fullName evidence="1">Uncharacterized protein</fullName>
    </submittedName>
</protein>